<name>A0A6J5YB91_9ZZZZ</name>
<gene>
    <name evidence="1" type="ORF">UFOPK1392_01175</name>
</gene>
<sequence>MSSLVFATQTKLPSEITPVGALPTAMVARTSPVLASILDTVASAELVTHTLVPSEEIDEGAPPTAMVRIAEPVRASSWVTELSQMLATHTETPSEETVDRVSTLGYCQYWPFQSVRNAGGPTRTLRMNCPVFASICATRYSRNWYWNASGYARFQVRARRMWNVPVTQTLRPSDAMPLGFQGT</sequence>
<organism evidence="1">
    <name type="scientific">freshwater metagenome</name>
    <dbReference type="NCBI Taxonomy" id="449393"/>
    <lineage>
        <taxon>unclassified sequences</taxon>
        <taxon>metagenomes</taxon>
        <taxon>ecological metagenomes</taxon>
    </lineage>
</organism>
<dbReference type="EMBL" id="CAEMXZ010000043">
    <property type="protein sequence ID" value="CAB4323420.1"/>
    <property type="molecule type" value="Genomic_DNA"/>
</dbReference>
<protein>
    <submittedName>
        <fullName evidence="1">Unannotated protein</fullName>
    </submittedName>
</protein>
<reference evidence="1" key="1">
    <citation type="submission" date="2020-05" db="EMBL/GenBank/DDBJ databases">
        <authorList>
            <person name="Chiriac C."/>
            <person name="Salcher M."/>
            <person name="Ghai R."/>
            <person name="Kavagutti S V."/>
        </authorList>
    </citation>
    <scope>NUCLEOTIDE SEQUENCE</scope>
</reference>
<dbReference type="AlphaFoldDB" id="A0A6J5YB91"/>
<evidence type="ECO:0000313" key="1">
    <source>
        <dbReference type="EMBL" id="CAB4323420.1"/>
    </source>
</evidence>
<accession>A0A6J5YB91</accession>
<proteinExistence type="predicted"/>